<gene>
    <name evidence="1" type="ORF">PYCCODRAFT_1372994</name>
</gene>
<dbReference type="STRING" id="1353009.A0A1Y2IHQ0"/>
<protein>
    <submittedName>
        <fullName evidence="1">Uncharacterized protein</fullName>
    </submittedName>
</protein>
<dbReference type="AlphaFoldDB" id="A0A1Y2IHQ0"/>
<dbReference type="OrthoDB" id="3253623at2759"/>
<reference evidence="1 2" key="1">
    <citation type="journal article" date="2015" name="Biotechnol. Biofuels">
        <title>Enhanced degradation of softwood versus hardwood by the white-rot fungus Pycnoporus coccineus.</title>
        <authorList>
            <person name="Couturier M."/>
            <person name="Navarro D."/>
            <person name="Chevret D."/>
            <person name="Henrissat B."/>
            <person name="Piumi F."/>
            <person name="Ruiz-Duenas F.J."/>
            <person name="Martinez A.T."/>
            <person name="Grigoriev I.V."/>
            <person name="Riley R."/>
            <person name="Lipzen A."/>
            <person name="Berrin J.G."/>
            <person name="Master E.R."/>
            <person name="Rosso M.N."/>
        </authorList>
    </citation>
    <scope>NUCLEOTIDE SEQUENCE [LARGE SCALE GENOMIC DNA]</scope>
    <source>
        <strain evidence="1 2">BRFM310</strain>
    </source>
</reference>
<dbReference type="Proteomes" id="UP000193067">
    <property type="component" value="Unassembled WGS sequence"/>
</dbReference>
<sequence length="156" mass="18098">MSERCNAKLWRKRNTWGKDLRTPVRVYLHQSMRHWLGRLLSQEELECWLERRHTDPAGGAMRDIFDGHVLRTFRGPDGLLFLDAPEGELRLIFSLSVDGFNPMQMKEAKQSSTSTAIYMVCLNLPPHLRYLPQYMYLVGVIPGPSKPSTDQINHFL</sequence>
<dbReference type="EMBL" id="KZ084127">
    <property type="protein sequence ID" value="OSC99431.1"/>
    <property type="molecule type" value="Genomic_DNA"/>
</dbReference>
<accession>A0A1Y2IHQ0</accession>
<evidence type="ECO:0000313" key="1">
    <source>
        <dbReference type="EMBL" id="OSC99431.1"/>
    </source>
</evidence>
<evidence type="ECO:0000313" key="2">
    <source>
        <dbReference type="Proteomes" id="UP000193067"/>
    </source>
</evidence>
<proteinExistence type="predicted"/>
<feature type="non-terminal residue" evidence="1">
    <location>
        <position position="156"/>
    </location>
</feature>
<organism evidence="1 2">
    <name type="scientific">Trametes coccinea (strain BRFM310)</name>
    <name type="common">Pycnoporus coccineus</name>
    <dbReference type="NCBI Taxonomy" id="1353009"/>
    <lineage>
        <taxon>Eukaryota</taxon>
        <taxon>Fungi</taxon>
        <taxon>Dikarya</taxon>
        <taxon>Basidiomycota</taxon>
        <taxon>Agaricomycotina</taxon>
        <taxon>Agaricomycetes</taxon>
        <taxon>Polyporales</taxon>
        <taxon>Polyporaceae</taxon>
        <taxon>Trametes</taxon>
    </lineage>
</organism>
<keyword evidence="2" id="KW-1185">Reference proteome</keyword>
<name>A0A1Y2IHQ0_TRAC3</name>